<organism evidence="4 5">
    <name type="scientific">Staphylococcus shinii</name>
    <dbReference type="NCBI Taxonomy" id="2912228"/>
    <lineage>
        <taxon>Bacteria</taxon>
        <taxon>Bacillati</taxon>
        <taxon>Bacillota</taxon>
        <taxon>Bacilli</taxon>
        <taxon>Bacillales</taxon>
        <taxon>Staphylococcaceae</taxon>
        <taxon>Staphylococcus</taxon>
    </lineage>
</organism>
<dbReference type="InterPro" id="IPR011650">
    <property type="entry name" value="Peptidase_M20_dimer"/>
</dbReference>
<comment type="caution">
    <text evidence="4">The sequence shown here is derived from an EMBL/GenBank/DDBJ whole genome shotgun (WGS) entry which is preliminary data.</text>
</comment>
<dbReference type="GO" id="GO:0046872">
    <property type="term" value="F:metal ion binding"/>
    <property type="evidence" value="ECO:0007669"/>
    <property type="project" value="UniProtKB-KW"/>
</dbReference>
<evidence type="ECO:0000256" key="1">
    <source>
        <dbReference type="ARBA" id="ARBA00022723"/>
    </source>
</evidence>
<dbReference type="Pfam" id="PF07687">
    <property type="entry name" value="M20_dimer"/>
    <property type="match status" value="1"/>
</dbReference>
<dbReference type="AlphaFoldDB" id="A0A418IIQ6"/>
<dbReference type="OrthoDB" id="9792335at2"/>
<evidence type="ECO:0000313" key="4">
    <source>
        <dbReference type="EMBL" id="RIN02796.1"/>
    </source>
</evidence>
<evidence type="ECO:0000259" key="3">
    <source>
        <dbReference type="Pfam" id="PF07687"/>
    </source>
</evidence>
<protein>
    <submittedName>
        <fullName evidence="4">M20 family peptidase</fullName>
    </submittedName>
</protein>
<dbReference type="Gene3D" id="3.30.70.360">
    <property type="match status" value="1"/>
</dbReference>
<feature type="domain" description="Peptidase M20 dimerisation" evidence="3">
    <location>
        <begin position="162"/>
        <end position="259"/>
    </location>
</feature>
<dbReference type="Gene3D" id="3.40.630.10">
    <property type="entry name" value="Zn peptidases"/>
    <property type="match status" value="1"/>
</dbReference>
<dbReference type="PANTHER" id="PTHR43808">
    <property type="entry name" value="ACETYLORNITHINE DEACETYLASE"/>
    <property type="match status" value="1"/>
</dbReference>
<dbReference type="SUPFAM" id="SSF55031">
    <property type="entry name" value="Bacterial exopeptidase dimerisation domain"/>
    <property type="match status" value="1"/>
</dbReference>
<dbReference type="InterPro" id="IPR050072">
    <property type="entry name" value="Peptidase_M20A"/>
</dbReference>
<reference evidence="4 5" key="1">
    <citation type="journal article" date="2016" name="Front. Microbiol.">
        <title>Comprehensive Phylogenetic Analysis of Bovine Non-aureus Staphylococci Species Based on Whole-Genome Sequencing.</title>
        <authorList>
            <person name="Naushad S."/>
            <person name="Barkema H.W."/>
            <person name="Luby C."/>
            <person name="Condas L.A."/>
            <person name="Nobrega D.B."/>
            <person name="Carson D.A."/>
            <person name="De Buck J."/>
        </authorList>
    </citation>
    <scope>NUCLEOTIDE SEQUENCE [LARGE SCALE GENOMIC DNA]</scope>
    <source>
        <strain evidence="4 5">SNUC 4554</strain>
    </source>
</reference>
<dbReference type="GO" id="GO:0008777">
    <property type="term" value="F:acetylornithine deacetylase activity"/>
    <property type="evidence" value="ECO:0007669"/>
    <property type="project" value="TreeGrafter"/>
</dbReference>
<evidence type="ECO:0000256" key="2">
    <source>
        <dbReference type="ARBA" id="ARBA00022801"/>
    </source>
</evidence>
<keyword evidence="5" id="KW-1185">Reference proteome</keyword>
<dbReference type="Proteomes" id="UP000286317">
    <property type="component" value="Unassembled WGS sequence"/>
</dbReference>
<gene>
    <name evidence="4" type="ORF">BU112_01645</name>
</gene>
<dbReference type="InterPro" id="IPR002933">
    <property type="entry name" value="Peptidase_M20"/>
</dbReference>
<evidence type="ECO:0000313" key="5">
    <source>
        <dbReference type="Proteomes" id="UP000286317"/>
    </source>
</evidence>
<dbReference type="PANTHER" id="PTHR43808:SF31">
    <property type="entry name" value="N-ACETYL-L-CITRULLINE DEACETYLASE"/>
    <property type="match status" value="1"/>
</dbReference>
<accession>A0A418IIQ6</accession>
<dbReference type="GO" id="GO:0006526">
    <property type="term" value="P:L-arginine biosynthetic process"/>
    <property type="evidence" value="ECO:0007669"/>
    <property type="project" value="TreeGrafter"/>
</dbReference>
<dbReference type="Pfam" id="PF01546">
    <property type="entry name" value="Peptidase_M20"/>
    <property type="match status" value="1"/>
</dbReference>
<dbReference type="EMBL" id="QXUF01000006">
    <property type="protein sequence ID" value="RIN02796.1"/>
    <property type="molecule type" value="Genomic_DNA"/>
</dbReference>
<dbReference type="RefSeq" id="WP_119605096.1">
    <property type="nucleotide sequence ID" value="NZ_QXUF01000006.1"/>
</dbReference>
<dbReference type="SUPFAM" id="SSF53187">
    <property type="entry name" value="Zn-dependent exopeptidases"/>
    <property type="match status" value="1"/>
</dbReference>
<name>A0A418IIQ6_9STAP</name>
<proteinExistence type="predicted"/>
<dbReference type="InterPro" id="IPR036264">
    <property type="entry name" value="Bact_exopeptidase_dim_dom"/>
</dbReference>
<keyword evidence="1" id="KW-0479">Metal-binding</keyword>
<sequence length="357" mass="39658">MQDILDLLEHLIQFDSSSQHTANETIDYCAEWLQKEGLGSEIIINNGYKMLVCNVGEGNKKLVLNGHVDVVSGKKNQFTPQIEEGKIYGRGSADMKAGVASFMVAMRDLKNIDLGDVCVQLQLVTDEEIGGYNCASYLTDQGYLGDFVICAEPTQIGIGFQAKGILQFDIQFKGKSAHGSRPWEGENAIAKAMEVYYKILDLPFAKESTDIFDAPSINFAKIKGGEVYNKVPDECLISFDIRYLPNQDKEDILAQINDVTDGEISLNLTGSSVKNEISNPYIQKLIQHIKTVGDKNQVEVFGQHGFADTRYYSRYDVPAIEFGPSGGEWHGDGEYAIIESLETYKDIIISFSKNFAH</sequence>
<keyword evidence="2" id="KW-0378">Hydrolase</keyword>